<keyword evidence="2" id="KW-0540">Nuclease</keyword>
<comment type="cofactor">
    <cofactor evidence="1">
        <name>Mg(2+)</name>
        <dbReference type="ChEBI" id="CHEBI:18420"/>
    </cofactor>
</comment>
<dbReference type="GO" id="GO:0005737">
    <property type="term" value="C:cytoplasm"/>
    <property type="evidence" value="ECO:0007669"/>
    <property type="project" value="TreeGrafter"/>
</dbReference>
<evidence type="ECO:0000313" key="8">
    <source>
        <dbReference type="Proteomes" id="UP000683360"/>
    </source>
</evidence>
<comment type="caution">
    <text evidence="7">The sequence shown here is derived from an EMBL/GenBank/DDBJ whole genome shotgun (WGS) entry which is preliminary data.</text>
</comment>
<dbReference type="AlphaFoldDB" id="A0A8S3UMX3"/>
<evidence type="ECO:0000256" key="6">
    <source>
        <dbReference type="ARBA" id="ARBA00022842"/>
    </source>
</evidence>
<evidence type="ECO:0000256" key="2">
    <source>
        <dbReference type="ARBA" id="ARBA00022722"/>
    </source>
</evidence>
<dbReference type="InterPro" id="IPR012337">
    <property type="entry name" value="RNaseH-like_sf"/>
</dbReference>
<evidence type="ECO:0000256" key="1">
    <source>
        <dbReference type="ARBA" id="ARBA00001946"/>
    </source>
</evidence>
<dbReference type="GO" id="GO:0008296">
    <property type="term" value="F:3'-5'-DNA exonuclease activity"/>
    <property type="evidence" value="ECO:0007669"/>
    <property type="project" value="TreeGrafter"/>
</dbReference>
<dbReference type="Gene3D" id="3.30.420.10">
    <property type="entry name" value="Ribonuclease H-like superfamily/Ribonuclease H"/>
    <property type="match status" value="1"/>
</dbReference>
<dbReference type="PANTHER" id="PTHR13058:SF22">
    <property type="entry name" value="EXODEOXYRIBONUCLEASE III"/>
    <property type="match status" value="1"/>
</dbReference>
<reference evidence="7" key="1">
    <citation type="submission" date="2021-03" db="EMBL/GenBank/DDBJ databases">
        <authorList>
            <person name="Bekaert M."/>
        </authorList>
    </citation>
    <scope>NUCLEOTIDE SEQUENCE</scope>
</reference>
<dbReference type="SUPFAM" id="SSF53098">
    <property type="entry name" value="Ribonuclease H-like"/>
    <property type="match status" value="1"/>
</dbReference>
<dbReference type="OrthoDB" id="10250935at2759"/>
<keyword evidence="4" id="KW-0378">Hydrolase</keyword>
<gene>
    <name evidence="7" type="ORF">MEDL_56136</name>
</gene>
<sequence length="188" mass="21474">MILRLSTELEKLRFNVKPRVLILDVEQLNDFLHFQHSLGKLIYFDTLRLRDHAYHCKTPEYITSSSVSCAIEGFLSFIQQVPIPVFLAGHNIKVFDCPLLFNALENNEKVSEFVKLINGFIDTKVLLKQLPNLSSYSQENIYKSVTGNNYNAHDALEDVSSLQLLVNTSNVSIHSCHYCNYVLSSLAY</sequence>
<evidence type="ECO:0000256" key="3">
    <source>
        <dbReference type="ARBA" id="ARBA00022723"/>
    </source>
</evidence>
<name>A0A8S3UMX3_MYTED</name>
<accession>A0A8S3UMX3</accession>
<dbReference type="EMBL" id="CAJPWZ010002725">
    <property type="protein sequence ID" value="CAG2244046.1"/>
    <property type="molecule type" value="Genomic_DNA"/>
</dbReference>
<keyword evidence="5" id="KW-0269">Exonuclease</keyword>
<keyword evidence="8" id="KW-1185">Reference proteome</keyword>
<dbReference type="GO" id="GO:0003676">
    <property type="term" value="F:nucleic acid binding"/>
    <property type="evidence" value="ECO:0007669"/>
    <property type="project" value="InterPro"/>
</dbReference>
<dbReference type="GO" id="GO:0046872">
    <property type="term" value="F:metal ion binding"/>
    <property type="evidence" value="ECO:0007669"/>
    <property type="project" value="UniProtKB-KW"/>
</dbReference>
<organism evidence="7 8">
    <name type="scientific">Mytilus edulis</name>
    <name type="common">Blue mussel</name>
    <dbReference type="NCBI Taxonomy" id="6550"/>
    <lineage>
        <taxon>Eukaryota</taxon>
        <taxon>Metazoa</taxon>
        <taxon>Spiralia</taxon>
        <taxon>Lophotrochozoa</taxon>
        <taxon>Mollusca</taxon>
        <taxon>Bivalvia</taxon>
        <taxon>Autobranchia</taxon>
        <taxon>Pteriomorphia</taxon>
        <taxon>Mytilida</taxon>
        <taxon>Mytiloidea</taxon>
        <taxon>Mytilidae</taxon>
        <taxon>Mytilinae</taxon>
        <taxon>Mytilus</taxon>
    </lineage>
</organism>
<dbReference type="InterPro" id="IPR036397">
    <property type="entry name" value="RNaseH_sf"/>
</dbReference>
<evidence type="ECO:0000256" key="4">
    <source>
        <dbReference type="ARBA" id="ARBA00022801"/>
    </source>
</evidence>
<keyword evidence="6" id="KW-0460">Magnesium</keyword>
<keyword evidence="3" id="KW-0479">Metal-binding</keyword>
<dbReference type="Proteomes" id="UP000683360">
    <property type="component" value="Unassembled WGS sequence"/>
</dbReference>
<dbReference type="PANTHER" id="PTHR13058">
    <property type="entry name" value="THREE PRIME REPAIR EXONUCLEASE 1, 2"/>
    <property type="match status" value="1"/>
</dbReference>
<evidence type="ECO:0000256" key="5">
    <source>
        <dbReference type="ARBA" id="ARBA00022839"/>
    </source>
</evidence>
<dbReference type="GO" id="GO:0006308">
    <property type="term" value="P:DNA catabolic process"/>
    <property type="evidence" value="ECO:0007669"/>
    <property type="project" value="TreeGrafter"/>
</dbReference>
<proteinExistence type="predicted"/>
<protein>
    <recommendedName>
        <fullName evidence="9">Exonuclease domain-containing protein</fullName>
    </recommendedName>
</protein>
<evidence type="ECO:0000313" key="7">
    <source>
        <dbReference type="EMBL" id="CAG2244046.1"/>
    </source>
</evidence>
<dbReference type="InterPro" id="IPR040393">
    <property type="entry name" value="TREX1/2"/>
</dbReference>
<evidence type="ECO:0008006" key="9">
    <source>
        <dbReference type="Google" id="ProtNLM"/>
    </source>
</evidence>